<evidence type="ECO:0000256" key="6">
    <source>
        <dbReference type="SAM" id="MobiDB-lite"/>
    </source>
</evidence>
<sequence length="1487" mass="168806">MANKPKQIRFEGDGFEDWSDPPSSPPPSPTSSVSSFQRDSRPKRGTTRIPSRIVSKRALIHLGYSFAEDGDTVIVQLALGQDHIEELLELSKRIRSSDQGTSEAGDNGEADPQDEDGGFDWINVNALDTGAPHLSTEKGEEFHEHEDNESTIEDTDWDWDDLEGPVIYSGVLNLNSTKSSMDNDINFTAGRLLAWNQEKSDLINGAKTQLNTVHAAEFYMDRAGNQKVTLACPKDYEFGATDESLVRLRWLHVQAGYLNIATMETLISDCPYISQSLRLVALKVLKEVTAKCERSSENGSYLEPGSMIQYIGRYNSSLGIYEDEDTSDTEPVIFISSPHLIITDRPSAKRFHGKHYMRSLREVLYGYDDETLPKNDSRGRKFKLGEKKQPQLKVPQLWSLIVGADLIITFSEISPQEMQQNLIAVDSTRSSAGLYTVRLIDEKDMCRYHVVVKADWKYADFLKHAVALALKGQGRVNAASFVLVNDYWGIITADIWLHLLASETIEDYVFGIREKHKAQRRPNEEFRALSEKLLTAGSRSSLGSRRASRRSSFRSESRATNFDTTDFDMQMVLHPGMWDYGGDSLSPSEEGVELGSDMFETSTMSFDSHLGVDNSSLDGTVDLTTSVSETGFRLRNMANFESSISLGGVEAPKLFKLRKEMRSRRRRSRSRSMTPSFTYAHDLPLEAEPLPYWFDDQEHISRTRSDASSYNGSWTRETPDREFGTSYFSAGIPSLNLADLDFVPFLAWRLTWDDDKRSQSEIEKTLSQLLGKLNTTIESDKVGKWFKASFECTKSELTQRLATLLQLSPPSTTGQTTESMAQHDLGPDVDQEPKFGADADPHQPDLEDSMELEESNGSLVAQAPTLFGSTENEDSDFDPKLNNLSRDSFRSSNDLRTTMKSGQNHEAFLLSRIFTVSQSLLGAFLPIEGRLEHHQVCKRFWGSVDAILRGLQWSIDKAKGTDRLSWAVTRPNTPFPPGESASILGPRALADCDDCNKVHKYPSPEEALDHWHKVHMRTPCLHHAKKGRVFDDPCFVWIRCQKAEESRTLRSREDPRNEVVSCLELFYEGLQDMVERTEGLHKLVMSVTSLGDSADCHDSRPHLPNSIVQAFERIIGLFVLKAKEISWMNRLGVTPDSLYGRHAERRLMDLKRNGAAISERVRNHLDRAKEDIILLGTSKGDMDRIIIAPIGPEFLAVTLISNLQNNIYKQGTAETVDLISHYRSHTARLRFNTNRKPKRQAFVEIHALEEELEALQMVVASQQGLLRAYQRLFSPETFKYPTTDWIYYKERKSLFKLESKCVRRQQRRLAERDRALGLLRKKVRVLRDETKQRIEILDEGHGKAIRVFTIVTLFFLPLSFVTSFFGMNTTDIRDTNYDQKIFWISALPVTFGVIGLAFLYGYKWDAIAAWANETLKTAEKGTAPHDFWNEKVPTWTSTAEPKDTWLPNHGRASVTGWRYRMSYLSARQRQRKGRVPRKKTDDSLFRP</sequence>
<dbReference type="Gene3D" id="1.20.58.340">
    <property type="entry name" value="Magnesium transport protein CorA, transmembrane region"/>
    <property type="match status" value="1"/>
</dbReference>
<feature type="region of interest" description="Disordered" evidence="6">
    <location>
        <begin position="95"/>
        <end position="123"/>
    </location>
</feature>
<evidence type="ECO:0000256" key="2">
    <source>
        <dbReference type="ARBA" id="ARBA00022692"/>
    </source>
</evidence>
<dbReference type="Proteomes" id="UP000070121">
    <property type="component" value="Unassembled WGS sequence"/>
</dbReference>
<evidence type="ECO:0000256" key="4">
    <source>
        <dbReference type="ARBA" id="ARBA00023136"/>
    </source>
</evidence>
<evidence type="ECO:0000313" key="10">
    <source>
        <dbReference type="Proteomes" id="UP000070121"/>
    </source>
</evidence>
<name>A0A135RVL6_9PEZI</name>
<feature type="region of interest" description="Disordered" evidence="6">
    <location>
        <begin position="1"/>
        <end position="50"/>
    </location>
</feature>
<accession>A0A135RVL6</accession>
<keyword evidence="4 7" id="KW-0472">Membrane</keyword>
<evidence type="ECO:0000259" key="8">
    <source>
        <dbReference type="Pfam" id="PF26118"/>
    </source>
</evidence>
<dbReference type="GO" id="GO:0005886">
    <property type="term" value="C:plasma membrane"/>
    <property type="evidence" value="ECO:0007669"/>
    <property type="project" value="UniProtKB-SubCell"/>
</dbReference>
<feature type="compositionally biased region" description="Polar residues" evidence="6">
    <location>
        <begin position="808"/>
        <end position="820"/>
    </location>
</feature>
<dbReference type="OrthoDB" id="5430750at2759"/>
<evidence type="ECO:0000256" key="3">
    <source>
        <dbReference type="ARBA" id="ARBA00022989"/>
    </source>
</evidence>
<feature type="transmembrane region" description="Helical" evidence="7">
    <location>
        <begin position="1347"/>
        <end position="1369"/>
    </location>
</feature>
<feature type="compositionally biased region" description="Basic and acidic residues" evidence="6">
    <location>
        <begin position="139"/>
        <end position="148"/>
    </location>
</feature>
<feature type="coiled-coil region" evidence="5">
    <location>
        <begin position="1238"/>
        <end position="1265"/>
    </location>
</feature>
<gene>
    <name evidence="9" type="ORF">CSAL01_00755</name>
</gene>
<comment type="caution">
    <text evidence="9">The sequence shown here is derived from an EMBL/GenBank/DDBJ whole genome shotgun (WGS) entry which is preliminary data.</text>
</comment>
<dbReference type="GO" id="GO:0015095">
    <property type="term" value="F:magnesium ion transmembrane transporter activity"/>
    <property type="evidence" value="ECO:0007669"/>
    <property type="project" value="TreeGrafter"/>
</dbReference>
<dbReference type="SUPFAM" id="SSF144083">
    <property type="entry name" value="Magnesium transport protein CorA, transmembrane region"/>
    <property type="match status" value="1"/>
</dbReference>
<feature type="compositionally biased region" description="Basic and acidic residues" evidence="6">
    <location>
        <begin position="1478"/>
        <end position="1487"/>
    </location>
</feature>
<feature type="region of interest" description="Disordered" evidence="6">
    <location>
        <begin position="808"/>
        <end position="855"/>
    </location>
</feature>
<keyword evidence="3 7" id="KW-1133">Transmembrane helix</keyword>
<comment type="subcellular location">
    <subcellularLocation>
        <location evidence="1">Cell membrane</location>
        <topology evidence="1">Multi-pass membrane protein</topology>
    </subcellularLocation>
</comment>
<feature type="compositionally biased region" description="Basic residues" evidence="6">
    <location>
        <begin position="1468"/>
        <end position="1477"/>
    </location>
</feature>
<dbReference type="GO" id="GO:0050897">
    <property type="term" value="F:cobalt ion binding"/>
    <property type="evidence" value="ECO:0007669"/>
    <property type="project" value="TreeGrafter"/>
</dbReference>
<keyword evidence="10" id="KW-1185">Reference proteome</keyword>
<dbReference type="EMBL" id="JFFI01002660">
    <property type="protein sequence ID" value="KXH27588.1"/>
    <property type="molecule type" value="Genomic_DNA"/>
</dbReference>
<evidence type="ECO:0000256" key="1">
    <source>
        <dbReference type="ARBA" id="ARBA00004651"/>
    </source>
</evidence>
<feature type="domain" description="DUF8035" evidence="8">
    <location>
        <begin position="43"/>
        <end position="96"/>
    </location>
</feature>
<feature type="compositionally biased region" description="Basic and acidic residues" evidence="6">
    <location>
        <begin position="831"/>
        <end position="845"/>
    </location>
</feature>
<feature type="compositionally biased region" description="Acidic residues" evidence="6">
    <location>
        <begin position="106"/>
        <end position="118"/>
    </location>
</feature>
<dbReference type="InterPro" id="IPR058348">
    <property type="entry name" value="DUF8035"/>
</dbReference>
<dbReference type="InterPro" id="IPR045863">
    <property type="entry name" value="CorA_TM1_TM2"/>
</dbReference>
<keyword evidence="5" id="KW-0175">Coiled coil</keyword>
<dbReference type="GO" id="GO:0000287">
    <property type="term" value="F:magnesium ion binding"/>
    <property type="evidence" value="ECO:0007669"/>
    <property type="project" value="TreeGrafter"/>
</dbReference>
<feature type="region of interest" description="Disordered" evidence="6">
    <location>
        <begin position="139"/>
        <end position="158"/>
    </location>
</feature>
<reference evidence="9 10" key="1">
    <citation type="submission" date="2014-02" db="EMBL/GenBank/DDBJ databases">
        <title>The genome sequence of Colletotrichum salicis CBS 607.94.</title>
        <authorList>
            <person name="Baroncelli R."/>
            <person name="Thon M.R."/>
        </authorList>
    </citation>
    <scope>NUCLEOTIDE SEQUENCE [LARGE SCALE GENOMIC DNA]</scope>
    <source>
        <strain evidence="9 10">CBS 607.94</strain>
    </source>
</reference>
<feature type="compositionally biased region" description="Acidic residues" evidence="6">
    <location>
        <begin position="149"/>
        <end position="158"/>
    </location>
</feature>
<keyword evidence="2 7" id="KW-0812">Transmembrane</keyword>
<evidence type="ECO:0000256" key="7">
    <source>
        <dbReference type="SAM" id="Phobius"/>
    </source>
</evidence>
<organism evidence="9 10">
    <name type="scientific">Colletotrichum salicis</name>
    <dbReference type="NCBI Taxonomy" id="1209931"/>
    <lineage>
        <taxon>Eukaryota</taxon>
        <taxon>Fungi</taxon>
        <taxon>Dikarya</taxon>
        <taxon>Ascomycota</taxon>
        <taxon>Pezizomycotina</taxon>
        <taxon>Sordariomycetes</taxon>
        <taxon>Hypocreomycetidae</taxon>
        <taxon>Glomerellales</taxon>
        <taxon>Glomerellaceae</taxon>
        <taxon>Colletotrichum</taxon>
        <taxon>Colletotrichum acutatum species complex</taxon>
    </lineage>
</organism>
<proteinExistence type="predicted"/>
<evidence type="ECO:0000256" key="5">
    <source>
        <dbReference type="SAM" id="Coils"/>
    </source>
</evidence>
<dbReference type="Pfam" id="PF01544">
    <property type="entry name" value="CorA"/>
    <property type="match status" value="1"/>
</dbReference>
<dbReference type="Pfam" id="PF26118">
    <property type="entry name" value="DUF8035"/>
    <property type="match status" value="1"/>
</dbReference>
<protein>
    <recommendedName>
        <fullName evidence="8">DUF8035 domain-containing protein</fullName>
    </recommendedName>
</protein>
<feature type="transmembrane region" description="Helical" evidence="7">
    <location>
        <begin position="1381"/>
        <end position="1402"/>
    </location>
</feature>
<dbReference type="PANTHER" id="PTHR46494:SF1">
    <property type="entry name" value="CORA FAMILY METAL ION TRANSPORTER (EUROFUNG)"/>
    <property type="match status" value="1"/>
</dbReference>
<evidence type="ECO:0000313" key="9">
    <source>
        <dbReference type="EMBL" id="KXH27588.1"/>
    </source>
</evidence>
<feature type="region of interest" description="Disordered" evidence="6">
    <location>
        <begin position="1468"/>
        <end position="1487"/>
    </location>
</feature>
<dbReference type="PANTHER" id="PTHR46494">
    <property type="entry name" value="CORA FAMILY METAL ION TRANSPORTER (EUROFUNG)"/>
    <property type="match status" value="1"/>
</dbReference>
<dbReference type="GO" id="GO:0015087">
    <property type="term" value="F:cobalt ion transmembrane transporter activity"/>
    <property type="evidence" value="ECO:0007669"/>
    <property type="project" value="TreeGrafter"/>
</dbReference>
<dbReference type="STRING" id="1209931.A0A135RVL6"/>
<dbReference type="InterPro" id="IPR002523">
    <property type="entry name" value="MgTranspt_CorA/ZnTranspt_ZntB"/>
</dbReference>